<dbReference type="GO" id="GO:0051010">
    <property type="term" value="F:microtubule plus-end binding"/>
    <property type="evidence" value="ECO:0007669"/>
    <property type="project" value="TreeGrafter"/>
</dbReference>
<evidence type="ECO:0000313" key="20">
    <source>
        <dbReference type="Proteomes" id="UP000800038"/>
    </source>
</evidence>
<keyword evidence="15" id="KW-0137">Centromere</keyword>
<comment type="similarity">
    <text evidence="4">Belongs to the DASH complex DAD3 family.</text>
</comment>
<dbReference type="PANTHER" id="PTHR28017">
    <property type="entry name" value="DASH COMPLEX SUBUNIT DAD3"/>
    <property type="match status" value="1"/>
</dbReference>
<keyword evidence="6" id="KW-0963">Cytoplasm</keyword>
<evidence type="ECO:0000256" key="10">
    <source>
        <dbReference type="ARBA" id="ARBA00022829"/>
    </source>
</evidence>
<dbReference type="GO" id="GO:0005874">
    <property type="term" value="C:microtubule"/>
    <property type="evidence" value="ECO:0007669"/>
    <property type="project" value="UniProtKB-KW"/>
</dbReference>
<evidence type="ECO:0000256" key="3">
    <source>
        <dbReference type="ARBA" id="ARBA00004629"/>
    </source>
</evidence>
<dbReference type="PANTHER" id="PTHR28017:SF1">
    <property type="entry name" value="DASH COMPLEX SUBUNIT DAD3"/>
    <property type="match status" value="1"/>
</dbReference>
<evidence type="ECO:0000256" key="17">
    <source>
        <dbReference type="ARBA" id="ARBA00044305"/>
    </source>
</evidence>
<name>A0A6A5SC93_9PLEO</name>
<organism evidence="19 20">
    <name type="scientific">Clathrospora elynae</name>
    <dbReference type="NCBI Taxonomy" id="706981"/>
    <lineage>
        <taxon>Eukaryota</taxon>
        <taxon>Fungi</taxon>
        <taxon>Dikarya</taxon>
        <taxon>Ascomycota</taxon>
        <taxon>Pezizomycotina</taxon>
        <taxon>Dothideomycetes</taxon>
        <taxon>Pleosporomycetidae</taxon>
        <taxon>Pleosporales</taxon>
        <taxon>Diademaceae</taxon>
        <taxon>Clathrospora</taxon>
    </lineage>
</organism>
<keyword evidence="9" id="KW-0498">Mitosis</keyword>
<protein>
    <recommendedName>
        <fullName evidence="16">DASH complex subunit DAD3</fullName>
    </recommendedName>
    <alternativeName>
        <fullName evidence="17">Outer kinetochore protein DAD3</fullName>
    </alternativeName>
</protein>
<evidence type="ECO:0000256" key="12">
    <source>
        <dbReference type="ARBA" id="ARBA00023212"/>
    </source>
</evidence>
<dbReference type="OrthoDB" id="2443965at2759"/>
<dbReference type="Proteomes" id="UP000800038">
    <property type="component" value="Unassembled WGS sequence"/>
</dbReference>
<keyword evidence="10" id="KW-0159">Chromosome partition</keyword>
<evidence type="ECO:0000256" key="9">
    <source>
        <dbReference type="ARBA" id="ARBA00022776"/>
    </source>
</evidence>
<evidence type="ECO:0000256" key="8">
    <source>
        <dbReference type="ARBA" id="ARBA00022701"/>
    </source>
</evidence>
<evidence type="ECO:0000256" key="14">
    <source>
        <dbReference type="ARBA" id="ARBA00023306"/>
    </source>
</evidence>
<dbReference type="AlphaFoldDB" id="A0A6A5SC93"/>
<evidence type="ECO:0000256" key="16">
    <source>
        <dbReference type="ARBA" id="ARBA00044179"/>
    </source>
</evidence>
<keyword evidence="11" id="KW-0995">Kinetochore</keyword>
<dbReference type="EMBL" id="ML976213">
    <property type="protein sequence ID" value="KAF1936066.1"/>
    <property type="molecule type" value="Genomic_DNA"/>
</dbReference>
<comment type="subcellular location">
    <subcellularLocation>
        <location evidence="3">Chromosome</location>
        <location evidence="3">Centromere</location>
        <location evidence="3">Kinetochore</location>
    </subcellularLocation>
    <subcellularLocation>
        <location evidence="2">Cytoplasm</location>
        <location evidence="2">Cytoskeleton</location>
        <location evidence="2">Spindle</location>
    </subcellularLocation>
    <subcellularLocation>
        <location evidence="1">Nucleus</location>
    </subcellularLocation>
</comment>
<keyword evidence="20" id="KW-1185">Reference proteome</keyword>
<dbReference type="GO" id="GO:0072686">
    <property type="term" value="C:mitotic spindle"/>
    <property type="evidence" value="ECO:0007669"/>
    <property type="project" value="InterPro"/>
</dbReference>
<sequence>MASETPDLHLSVSQTSGPSQDEESLMPLEQEVLDEYARLLGNLNTMSTLLLSLSNAPSAAILDGLRGLERKTSLVFTLLKASVYSIVLNQQITDAAVGAQNLPTQDELERWRVDKERRGDMDG</sequence>
<evidence type="ECO:0000313" key="19">
    <source>
        <dbReference type="EMBL" id="KAF1936066.1"/>
    </source>
</evidence>
<proteinExistence type="inferred from homology"/>
<evidence type="ECO:0000256" key="6">
    <source>
        <dbReference type="ARBA" id="ARBA00022490"/>
    </source>
</evidence>
<dbReference type="Pfam" id="PF08656">
    <property type="entry name" value="DASH_Dad3"/>
    <property type="match status" value="1"/>
</dbReference>
<keyword evidence="8" id="KW-0493">Microtubule</keyword>
<dbReference type="GO" id="GO:0008608">
    <property type="term" value="P:attachment of spindle microtubules to kinetochore"/>
    <property type="evidence" value="ECO:0007669"/>
    <property type="project" value="InterPro"/>
</dbReference>
<keyword evidence="14" id="KW-0131">Cell cycle</keyword>
<keyword evidence="12" id="KW-0206">Cytoskeleton</keyword>
<evidence type="ECO:0000256" key="4">
    <source>
        <dbReference type="ARBA" id="ARBA00006277"/>
    </source>
</evidence>
<dbReference type="GO" id="GO:0042729">
    <property type="term" value="C:DASH complex"/>
    <property type="evidence" value="ECO:0007669"/>
    <property type="project" value="InterPro"/>
</dbReference>
<evidence type="ECO:0000256" key="7">
    <source>
        <dbReference type="ARBA" id="ARBA00022618"/>
    </source>
</evidence>
<evidence type="ECO:0000256" key="13">
    <source>
        <dbReference type="ARBA" id="ARBA00023242"/>
    </source>
</evidence>
<gene>
    <name evidence="19" type="ORF">EJ02DRAFT_388036</name>
</gene>
<keyword evidence="5" id="KW-0158">Chromosome</keyword>
<evidence type="ECO:0000256" key="2">
    <source>
        <dbReference type="ARBA" id="ARBA00004186"/>
    </source>
</evidence>
<dbReference type="InterPro" id="IPR013965">
    <property type="entry name" value="DASH_Dad3"/>
</dbReference>
<keyword evidence="13" id="KW-0539">Nucleus</keyword>
<reference evidence="19" key="1">
    <citation type="journal article" date="2020" name="Stud. Mycol.">
        <title>101 Dothideomycetes genomes: a test case for predicting lifestyles and emergence of pathogens.</title>
        <authorList>
            <person name="Haridas S."/>
            <person name="Albert R."/>
            <person name="Binder M."/>
            <person name="Bloem J."/>
            <person name="Labutti K."/>
            <person name="Salamov A."/>
            <person name="Andreopoulos B."/>
            <person name="Baker S."/>
            <person name="Barry K."/>
            <person name="Bills G."/>
            <person name="Bluhm B."/>
            <person name="Cannon C."/>
            <person name="Castanera R."/>
            <person name="Culley D."/>
            <person name="Daum C."/>
            <person name="Ezra D."/>
            <person name="Gonzalez J."/>
            <person name="Henrissat B."/>
            <person name="Kuo A."/>
            <person name="Liang C."/>
            <person name="Lipzen A."/>
            <person name="Lutzoni F."/>
            <person name="Magnuson J."/>
            <person name="Mondo S."/>
            <person name="Nolan M."/>
            <person name="Ohm R."/>
            <person name="Pangilinan J."/>
            <person name="Park H.-J."/>
            <person name="Ramirez L."/>
            <person name="Alfaro M."/>
            <person name="Sun H."/>
            <person name="Tritt A."/>
            <person name="Yoshinaga Y."/>
            <person name="Zwiers L.-H."/>
            <person name="Turgeon B."/>
            <person name="Goodwin S."/>
            <person name="Spatafora J."/>
            <person name="Crous P."/>
            <person name="Grigoriev I."/>
        </authorList>
    </citation>
    <scope>NUCLEOTIDE SEQUENCE</scope>
    <source>
        <strain evidence="19">CBS 161.51</strain>
    </source>
</reference>
<accession>A0A6A5SC93</accession>
<feature type="region of interest" description="Disordered" evidence="18">
    <location>
        <begin position="1"/>
        <end position="25"/>
    </location>
</feature>
<evidence type="ECO:0000256" key="1">
    <source>
        <dbReference type="ARBA" id="ARBA00004123"/>
    </source>
</evidence>
<evidence type="ECO:0000256" key="11">
    <source>
        <dbReference type="ARBA" id="ARBA00022838"/>
    </source>
</evidence>
<keyword evidence="7" id="KW-0132">Cell division</keyword>
<evidence type="ECO:0000256" key="18">
    <source>
        <dbReference type="SAM" id="MobiDB-lite"/>
    </source>
</evidence>
<evidence type="ECO:0000256" key="15">
    <source>
        <dbReference type="ARBA" id="ARBA00023328"/>
    </source>
</evidence>
<evidence type="ECO:0000256" key="5">
    <source>
        <dbReference type="ARBA" id="ARBA00022454"/>
    </source>
</evidence>
<dbReference type="GO" id="GO:0051301">
    <property type="term" value="P:cell division"/>
    <property type="evidence" value="ECO:0007669"/>
    <property type="project" value="UniProtKB-KW"/>
</dbReference>